<organism evidence="1 2">
    <name type="scientific">Vespula maculifrons</name>
    <name type="common">Eastern yellow jacket</name>
    <name type="synonym">Wasp</name>
    <dbReference type="NCBI Taxonomy" id="7453"/>
    <lineage>
        <taxon>Eukaryota</taxon>
        <taxon>Metazoa</taxon>
        <taxon>Ecdysozoa</taxon>
        <taxon>Arthropoda</taxon>
        <taxon>Hexapoda</taxon>
        <taxon>Insecta</taxon>
        <taxon>Pterygota</taxon>
        <taxon>Neoptera</taxon>
        <taxon>Endopterygota</taxon>
        <taxon>Hymenoptera</taxon>
        <taxon>Apocrita</taxon>
        <taxon>Aculeata</taxon>
        <taxon>Vespoidea</taxon>
        <taxon>Vespidae</taxon>
        <taxon>Vespinae</taxon>
        <taxon>Vespula</taxon>
    </lineage>
</organism>
<comment type="caution">
    <text evidence="1">The sequence shown here is derived from an EMBL/GenBank/DDBJ whole genome shotgun (WGS) entry which is preliminary data.</text>
</comment>
<reference evidence="1 2" key="1">
    <citation type="journal article" date="2024" name="Ann. Entomol. Soc. Am.">
        <title>Genomic analyses of the southern and eastern yellowjacket wasps (Hymenoptera: Vespidae) reveal evolutionary signatures of social life.</title>
        <authorList>
            <person name="Catto M.A."/>
            <person name="Caine P.B."/>
            <person name="Orr S.E."/>
            <person name="Hunt B.G."/>
            <person name="Goodisman M.A.D."/>
        </authorList>
    </citation>
    <scope>NUCLEOTIDE SEQUENCE [LARGE SCALE GENOMIC DNA]</scope>
    <source>
        <strain evidence="1">232</strain>
        <tissue evidence="1">Head and thorax</tissue>
    </source>
</reference>
<name>A0ABD2CGP9_VESMC</name>
<dbReference type="AlphaFoldDB" id="A0ABD2CGP9"/>
<dbReference type="Proteomes" id="UP001607303">
    <property type="component" value="Unassembled WGS sequence"/>
</dbReference>
<sequence length="94" mass="10631">MIAQETIIRRRYLTKEGRKRTTETGTAAAAAAAAATTTAAAGIREKREEKERRIDHVDTDVCPEKKQRQDFRYMYVLATGFSLHCFLSSHEKGI</sequence>
<keyword evidence="2" id="KW-1185">Reference proteome</keyword>
<gene>
    <name evidence="1" type="ORF">V1477_006793</name>
</gene>
<evidence type="ECO:0000313" key="2">
    <source>
        <dbReference type="Proteomes" id="UP001607303"/>
    </source>
</evidence>
<proteinExistence type="predicted"/>
<protein>
    <submittedName>
        <fullName evidence="1">Uncharacterized protein</fullName>
    </submittedName>
</protein>
<accession>A0ABD2CGP9</accession>
<evidence type="ECO:0000313" key="1">
    <source>
        <dbReference type="EMBL" id="KAL2744251.1"/>
    </source>
</evidence>
<dbReference type="EMBL" id="JAYRBN010000050">
    <property type="protein sequence ID" value="KAL2744251.1"/>
    <property type="molecule type" value="Genomic_DNA"/>
</dbReference>